<accession>A0A072NQ57</accession>
<name>A0A072NQ57_SCHAZ</name>
<dbReference type="Proteomes" id="UP000027936">
    <property type="component" value="Unassembled WGS sequence"/>
</dbReference>
<dbReference type="Gene3D" id="3.30.457.10">
    <property type="entry name" value="Copper amine oxidase-like, N-terminal domain"/>
    <property type="match status" value="1"/>
</dbReference>
<dbReference type="InterPro" id="IPR036582">
    <property type="entry name" value="Mao_N_sf"/>
</dbReference>
<sequence length="494" mass="55285">MKIINIIILTLCILITTSIFASTFTSAATLKINFINLLSNDELNKLGPTDLDKIIVTELEEDHKYYYLLLTDETIGKGVAILKIKKPTFSITEIISVYDSESLKGFTIESMSIGSNETIWLNLSGSKSQRSSRIDNTGKITYVDYEYNSVTKYGTDSIIWLENGSNIIQRWDGEQIKTYKILNQNVLDFTEYENQIYYLDNSGNVNLIDKSGETQIAYLPSILNMKDITLETGSLKSAGGKLWASAGMMYDPNGSINFLNTGLINLSDHTIISEVSAAKIYNTIENGDGSLYFLTDRVRPIAPHSSPGDDALQELIITRNSESIINSVNGYWESIKQNYTDQSGNVWTYNLRGGNSGVIMTTADHITIHYYFASSSKKPDIKVKFNEAEVEFDVNPYIENGRTMVPFRGIADLFGATTNWDAHTQTAIIQKDKVIIKLISGEKRAYINSQEVLLDVPVEIKEGRIMVPLRFVGESLSIKADWDDSSRTILLNSN</sequence>
<dbReference type="OrthoDB" id="2503396at2"/>
<evidence type="ECO:0000259" key="1">
    <source>
        <dbReference type="Pfam" id="PF07833"/>
    </source>
</evidence>
<reference evidence="2 3" key="1">
    <citation type="submission" date="2014-04" db="EMBL/GenBank/DDBJ databases">
        <title>Draft genome sequence of Bacillus azotoformans MEV2011, a (co-) denitrifying strain unable to grow in the presence of oxygen.</title>
        <authorList>
            <person name="Nielsen M."/>
            <person name="Schreiber L."/>
            <person name="Finster K."/>
            <person name="Schramm A."/>
        </authorList>
    </citation>
    <scope>NUCLEOTIDE SEQUENCE [LARGE SCALE GENOMIC DNA]</scope>
    <source>
        <strain evidence="2 3">MEV2011</strain>
    </source>
</reference>
<gene>
    <name evidence="2" type="ORF">M670_00838</name>
</gene>
<dbReference type="EMBL" id="JJRY01000002">
    <property type="protein sequence ID" value="KEF39814.1"/>
    <property type="molecule type" value="Genomic_DNA"/>
</dbReference>
<dbReference type="Pfam" id="PF07833">
    <property type="entry name" value="Cu_amine_oxidN1"/>
    <property type="match status" value="1"/>
</dbReference>
<protein>
    <submittedName>
        <fullName evidence="2">Copper amine oxidase family protein</fullName>
    </submittedName>
</protein>
<comment type="caution">
    <text evidence="2">The sequence shown here is derived from an EMBL/GenBank/DDBJ whole genome shotgun (WGS) entry which is preliminary data.</text>
</comment>
<organism evidence="2 3">
    <name type="scientific">Schinkia azotoformans MEV2011</name>
    <dbReference type="NCBI Taxonomy" id="1348973"/>
    <lineage>
        <taxon>Bacteria</taxon>
        <taxon>Bacillati</taxon>
        <taxon>Bacillota</taxon>
        <taxon>Bacilli</taxon>
        <taxon>Bacillales</taxon>
        <taxon>Bacillaceae</taxon>
        <taxon>Calidifontibacillus/Schinkia group</taxon>
        <taxon>Schinkia</taxon>
    </lineage>
</organism>
<dbReference type="SUPFAM" id="SSF55383">
    <property type="entry name" value="Copper amine oxidase, domain N"/>
    <property type="match status" value="1"/>
</dbReference>
<dbReference type="PATRIC" id="fig|1348973.3.peg.809"/>
<dbReference type="InterPro" id="IPR012854">
    <property type="entry name" value="Cu_amine_oxidase-like_N"/>
</dbReference>
<dbReference type="RefSeq" id="WP_051678059.1">
    <property type="nucleotide sequence ID" value="NZ_JJRY01000002.1"/>
</dbReference>
<evidence type="ECO:0000313" key="2">
    <source>
        <dbReference type="EMBL" id="KEF39814.1"/>
    </source>
</evidence>
<feature type="domain" description="Copper amine oxidase-like N-terminal" evidence="1">
    <location>
        <begin position="385"/>
        <end position="490"/>
    </location>
</feature>
<evidence type="ECO:0000313" key="3">
    <source>
        <dbReference type="Proteomes" id="UP000027936"/>
    </source>
</evidence>
<proteinExistence type="predicted"/>
<dbReference type="AlphaFoldDB" id="A0A072NQ57"/>